<sequence length="189" mass="20493">MVLITSQQIRPSNPSGKPAGCSSAKIQELMSFLQELLGTAPKNAINDVKSFLEFLLENCEREEDTLLLRPEYAAIIIGLEDIHQNFQKSKLDQESCANGLEAQNRGGSIIRPIVIGGKQYNISSNLVTIVDPIVIEGEQINCTRVDNGDGDDGIESHEGSTEPAAEGCLTQWNGFGIFINSKGADDNKT</sequence>
<reference evidence="2" key="1">
    <citation type="submission" date="2021-04" db="EMBL/GenBank/DDBJ databases">
        <title>First draft genome resource for Brassicaceae pathogens Fusarium oxysporum f. sp. raphani and Fusarium oxysporum f. sp. rapae.</title>
        <authorList>
            <person name="Asai S."/>
        </authorList>
    </citation>
    <scope>NUCLEOTIDE SEQUENCE</scope>
    <source>
        <strain evidence="2">Tf1208</strain>
    </source>
</reference>
<protein>
    <submittedName>
        <fullName evidence="2">Uncharacterized protein</fullName>
    </submittedName>
</protein>
<proteinExistence type="predicted"/>
<dbReference type="EMBL" id="JAELUQ010000014">
    <property type="protein sequence ID" value="KAG7403610.1"/>
    <property type="molecule type" value="Genomic_DNA"/>
</dbReference>
<feature type="region of interest" description="Disordered" evidence="1">
    <location>
        <begin position="1"/>
        <end position="20"/>
    </location>
</feature>
<accession>A0A8J5TMW1</accession>
<dbReference type="AlphaFoldDB" id="A0A8J5TMW1"/>
<gene>
    <name evidence="2" type="ORF">Forpe1208_v016288</name>
</gene>
<comment type="caution">
    <text evidence="2">The sequence shown here is derived from an EMBL/GenBank/DDBJ whole genome shotgun (WGS) entry which is preliminary data.</text>
</comment>
<evidence type="ECO:0000313" key="2">
    <source>
        <dbReference type="EMBL" id="KAG7403610.1"/>
    </source>
</evidence>
<feature type="compositionally biased region" description="Polar residues" evidence="1">
    <location>
        <begin position="1"/>
        <end position="15"/>
    </location>
</feature>
<evidence type="ECO:0000313" key="3">
    <source>
        <dbReference type="Proteomes" id="UP000694050"/>
    </source>
</evidence>
<name>A0A8J5TMW1_FUSOX</name>
<dbReference type="Proteomes" id="UP000694050">
    <property type="component" value="Unassembled WGS sequence"/>
</dbReference>
<evidence type="ECO:0000256" key="1">
    <source>
        <dbReference type="SAM" id="MobiDB-lite"/>
    </source>
</evidence>
<organism evidence="2 3">
    <name type="scientific">Fusarium oxysporum f. sp. rapae</name>
    <dbReference type="NCBI Taxonomy" id="485398"/>
    <lineage>
        <taxon>Eukaryota</taxon>
        <taxon>Fungi</taxon>
        <taxon>Dikarya</taxon>
        <taxon>Ascomycota</taxon>
        <taxon>Pezizomycotina</taxon>
        <taxon>Sordariomycetes</taxon>
        <taxon>Hypocreomycetidae</taxon>
        <taxon>Hypocreales</taxon>
        <taxon>Nectriaceae</taxon>
        <taxon>Fusarium</taxon>
        <taxon>Fusarium oxysporum species complex</taxon>
    </lineage>
</organism>